<protein>
    <submittedName>
        <fullName evidence="2">Uncharacterized protein</fullName>
    </submittedName>
</protein>
<dbReference type="EMBL" id="CVQH01023262">
    <property type="protein sequence ID" value="CRK34852.1"/>
    <property type="molecule type" value="Genomic_DNA"/>
</dbReference>
<reference evidence="2 3" key="1">
    <citation type="submission" date="2015-05" db="EMBL/GenBank/DDBJ databases">
        <authorList>
            <person name="Wang D.B."/>
            <person name="Wang M."/>
        </authorList>
    </citation>
    <scope>NUCLEOTIDE SEQUENCE [LARGE SCALE GENOMIC DNA]</scope>
    <source>
        <strain evidence="2">VL1</strain>
    </source>
</reference>
<feature type="non-terminal residue" evidence="2">
    <location>
        <position position="1"/>
    </location>
</feature>
<organism evidence="2 3">
    <name type="scientific">Verticillium longisporum</name>
    <name type="common">Verticillium dahliae var. longisporum</name>
    <dbReference type="NCBI Taxonomy" id="100787"/>
    <lineage>
        <taxon>Eukaryota</taxon>
        <taxon>Fungi</taxon>
        <taxon>Dikarya</taxon>
        <taxon>Ascomycota</taxon>
        <taxon>Pezizomycotina</taxon>
        <taxon>Sordariomycetes</taxon>
        <taxon>Hypocreomycetidae</taxon>
        <taxon>Glomerellales</taxon>
        <taxon>Plectosphaerellaceae</taxon>
        <taxon>Verticillium</taxon>
    </lineage>
</organism>
<evidence type="ECO:0000313" key="3">
    <source>
        <dbReference type="Proteomes" id="UP000044602"/>
    </source>
</evidence>
<sequence>GATEQGRQVPDQGLQPDLRPNLARSRTQGCQQDL</sequence>
<dbReference type="Proteomes" id="UP000044602">
    <property type="component" value="Unassembled WGS sequence"/>
</dbReference>
<proteinExistence type="predicted"/>
<name>A0A0G4ML36_VERLO</name>
<dbReference type="AlphaFoldDB" id="A0A0G4ML36"/>
<evidence type="ECO:0000313" key="2">
    <source>
        <dbReference type="EMBL" id="CRK34852.1"/>
    </source>
</evidence>
<accession>A0A0G4ML36</accession>
<feature type="region of interest" description="Disordered" evidence="1">
    <location>
        <begin position="1"/>
        <end position="34"/>
    </location>
</feature>
<gene>
    <name evidence="2" type="ORF">BN1708_019640</name>
</gene>
<feature type="compositionally biased region" description="Polar residues" evidence="1">
    <location>
        <begin position="24"/>
        <end position="34"/>
    </location>
</feature>
<evidence type="ECO:0000256" key="1">
    <source>
        <dbReference type="SAM" id="MobiDB-lite"/>
    </source>
</evidence>
<keyword evidence="3" id="KW-1185">Reference proteome</keyword>